<accession>C8ZCJ6</accession>
<gene>
    <name evidence="1" type="ORF">EC1118_1K5_2916g</name>
</gene>
<organism evidence="1 2">
    <name type="scientific">Saccharomyces cerevisiae (strain Lalvin EC1118 / Prise de mousse)</name>
    <name type="common">Baker's yeast</name>
    <dbReference type="NCBI Taxonomy" id="643680"/>
    <lineage>
        <taxon>Eukaryota</taxon>
        <taxon>Fungi</taxon>
        <taxon>Dikarya</taxon>
        <taxon>Ascomycota</taxon>
        <taxon>Saccharomycotina</taxon>
        <taxon>Saccharomycetes</taxon>
        <taxon>Saccharomycetales</taxon>
        <taxon>Saccharomycetaceae</taxon>
        <taxon>Saccharomyces</taxon>
    </lineage>
</organism>
<reference evidence="1 2" key="1">
    <citation type="journal article" date="2009" name="Proc. Natl. Acad. Sci. U.S.A.">
        <title>Eukaryote-to-eukaryote gene transfer events revealed by the genome sequence of the wine yeast Saccharomyces cerevisiae EC1118.</title>
        <authorList>
            <person name="Novo M."/>
            <person name="Bigey F."/>
            <person name="Beyne E."/>
            <person name="Galeote V."/>
            <person name="Gavory F."/>
            <person name="Mallet S."/>
            <person name="Cambot B."/>
            <person name="Legras J.L."/>
            <person name="Wincker P."/>
            <person name="Casaregola S."/>
            <person name="Dequin S."/>
        </authorList>
    </citation>
    <scope>NUCLEOTIDE SEQUENCE [LARGE SCALE GENOMIC DNA]</scope>
    <source>
        <strain evidence="2">Lalvin EC1118 / Prise de mousse</strain>
    </source>
</reference>
<dbReference type="EMBL" id="FN393077">
    <property type="protein sequence ID" value="CAY81112.1"/>
    <property type="molecule type" value="Genomic_DNA"/>
</dbReference>
<dbReference type="HOGENOM" id="CLU_2252171_0_0_1"/>
<proteinExistence type="predicted"/>
<evidence type="ECO:0000313" key="1">
    <source>
        <dbReference type="EMBL" id="CAY81112.1"/>
    </source>
</evidence>
<evidence type="ECO:0000313" key="2">
    <source>
        <dbReference type="Proteomes" id="UP000000286"/>
    </source>
</evidence>
<name>C8ZCJ6_YEAS8</name>
<sequence>MAYSSLCLCLLFNPKGCSNLHPFVVDNEFPPYRLSLVLIKQQRMLDRNRSWAYLAALWRHPWTVISKCCLVYIYIQRQLEFGCVHSYCFFDFLLVILSETVVILYY</sequence>
<dbReference type="AlphaFoldDB" id="C8ZCJ6"/>
<dbReference type="Proteomes" id="UP000000286">
    <property type="component" value="Chromosome XI"/>
</dbReference>
<protein>
    <submittedName>
        <fullName evidence="1">EC1118_1K5_2916p</fullName>
    </submittedName>
</protein>
<dbReference type="OrthoDB" id="10271472at2759"/>